<dbReference type="HOGENOM" id="CLU_1400375_0_0_9"/>
<evidence type="ECO:0000313" key="2">
    <source>
        <dbReference type="Proteomes" id="UP000000370"/>
    </source>
</evidence>
<organism evidence="1 2">
    <name type="scientific">Lachnoclostridium phytofermentans (strain ATCC 700394 / DSM 18823 / ISDg)</name>
    <name type="common">Clostridium phytofermentans</name>
    <dbReference type="NCBI Taxonomy" id="357809"/>
    <lineage>
        <taxon>Bacteria</taxon>
        <taxon>Bacillati</taxon>
        <taxon>Bacillota</taxon>
        <taxon>Clostridia</taxon>
        <taxon>Lachnospirales</taxon>
        <taxon>Lachnospiraceae</taxon>
    </lineage>
</organism>
<accession>A9KS22</accession>
<gene>
    <name evidence="1" type="ordered locus">Cphy_0266</name>
</gene>
<dbReference type="EMBL" id="CP000885">
    <property type="protein sequence ID" value="ABX40653.1"/>
    <property type="molecule type" value="Genomic_DNA"/>
</dbReference>
<protein>
    <recommendedName>
        <fullName evidence="3">HEAT repeat domain-containing protein</fullName>
    </recommendedName>
</protein>
<name>A9KS22_LACP7</name>
<dbReference type="AlphaFoldDB" id="A9KS22"/>
<keyword evidence="2" id="KW-1185">Reference proteome</keyword>
<dbReference type="KEGG" id="cpy:Cphy_0266"/>
<evidence type="ECO:0000313" key="1">
    <source>
        <dbReference type="EMBL" id="ABX40653.1"/>
    </source>
</evidence>
<sequence length="194" mass="22518">MDMKYDSTKLLKSLDRCFDKDSDIVYRNFQILINHPDSRDNKGIIKVARELLEGNDKEIVKEALWYLGSCVGSQRWSWNPNNIEEKNLIEFSRNICSDISSGVIYKLLCHVDDEYFSGLMGLGERLLDIISCCYDNAYSVLDNTVLNVSEPMNRRTNALFYLYGGDEELMEDDIKNRGNNSKYKDVFDYLTHGY</sequence>
<dbReference type="STRING" id="357809.Cphy_0266"/>
<reference evidence="2" key="1">
    <citation type="submission" date="2007-11" db="EMBL/GenBank/DDBJ databases">
        <title>Complete genome sequence of Clostridium phytofermentans ISDg.</title>
        <authorList>
            <person name="Leschine S.B."/>
            <person name="Warnick T.A."/>
            <person name="Blanchard J.L."/>
            <person name="Schnell D.J."/>
            <person name="Petit E.L."/>
            <person name="LaTouf W.G."/>
            <person name="Copeland A."/>
            <person name="Lucas S."/>
            <person name="Lapidus A."/>
            <person name="Barry K."/>
            <person name="Glavina del Rio T."/>
            <person name="Dalin E."/>
            <person name="Tice H."/>
            <person name="Pitluck S."/>
            <person name="Kiss H."/>
            <person name="Brettin T."/>
            <person name="Bruce D."/>
            <person name="Detter J.C."/>
            <person name="Han C."/>
            <person name="Kuske C."/>
            <person name="Schmutz J."/>
            <person name="Larimer F."/>
            <person name="Land M."/>
            <person name="Hauser L."/>
            <person name="Kyrpides N."/>
            <person name="Kim E.A."/>
            <person name="Richardson P."/>
        </authorList>
    </citation>
    <scope>NUCLEOTIDE SEQUENCE [LARGE SCALE GENOMIC DNA]</scope>
    <source>
        <strain evidence="2">ATCC 700394 / DSM 18823 / ISDg</strain>
    </source>
</reference>
<proteinExistence type="predicted"/>
<evidence type="ECO:0008006" key="3">
    <source>
        <dbReference type="Google" id="ProtNLM"/>
    </source>
</evidence>
<dbReference type="Proteomes" id="UP000000370">
    <property type="component" value="Chromosome"/>
</dbReference>
<dbReference type="OrthoDB" id="4951670at2"/>
<dbReference type="RefSeq" id="WP_012198296.1">
    <property type="nucleotide sequence ID" value="NC_010001.1"/>
</dbReference>